<sequence>MSPNDSNDSDDDGSPSTPQLPMNQGDSNGPLHRASSCADFESQVHGYHIPQLRDNRQGIPASVPHEYHGTPVPEQYTPVQPVHRATTMTQEVYYVTEAENPYIFNMAPASTFTTGRKRRYLKRTIINYAEEESSDGEPEIEAYGVEKIKCRRIEEDVIAVLSFMAARRSKRQQVGKGSTRNVIATSPTTEKRSIRPGGSWGDKIKSIDACYERPTGGFTICFRCHNGDKLSANMIQLFKYYEKHMKAPFEDEIVPENTMEELSSPSTVEKQSAPCKSCEDEIETIVNLGRNGAGLLEFAIAWKNGEKTKGEGATVLNCVQKVILLPLLIQLARRISYANMAQAIQLHCNHCL</sequence>
<dbReference type="AlphaFoldDB" id="N4TP81"/>
<evidence type="ECO:0000256" key="1">
    <source>
        <dbReference type="SAM" id="MobiDB-lite"/>
    </source>
</evidence>
<feature type="compositionally biased region" description="Polar residues" evidence="1">
    <location>
        <begin position="17"/>
        <end position="27"/>
    </location>
</feature>
<dbReference type="Proteomes" id="UP000016928">
    <property type="component" value="Unassembled WGS sequence"/>
</dbReference>
<organism evidence="2 3">
    <name type="scientific">Fusarium oxysporum f. sp. cubense (strain race 1)</name>
    <name type="common">Panama disease fungus</name>
    <dbReference type="NCBI Taxonomy" id="1229664"/>
    <lineage>
        <taxon>Eukaryota</taxon>
        <taxon>Fungi</taxon>
        <taxon>Dikarya</taxon>
        <taxon>Ascomycota</taxon>
        <taxon>Pezizomycotina</taxon>
        <taxon>Sordariomycetes</taxon>
        <taxon>Hypocreomycetidae</taxon>
        <taxon>Hypocreales</taxon>
        <taxon>Nectriaceae</taxon>
        <taxon>Fusarium</taxon>
        <taxon>Fusarium oxysporum species complex</taxon>
    </lineage>
</organism>
<reference evidence="3" key="1">
    <citation type="submission" date="2012-09" db="EMBL/GenBank/DDBJ databases">
        <title>Genome sequencing and comparative transcriptomics of race 1 and race 4 of banana pathogen: Fusarium oxysporum f. sp. cubense.</title>
        <authorList>
            <person name="Fang X."/>
            <person name="Huang J."/>
        </authorList>
    </citation>
    <scope>NUCLEOTIDE SEQUENCE [LARGE SCALE GENOMIC DNA]</scope>
    <source>
        <strain evidence="3">race 1</strain>
    </source>
</reference>
<accession>N4TP81</accession>
<gene>
    <name evidence="2" type="ORF">FOC1_g10000707</name>
</gene>
<name>N4TP81_FUSC1</name>
<reference evidence="3" key="2">
    <citation type="journal article" date="2014" name="PLoS ONE">
        <title>Genome and Transcriptome Analysis of the Fungal Pathogen Fusarium oxysporum f. sp. cubense Causing Banana Vascular Wilt Disease.</title>
        <authorList>
            <person name="Guo L."/>
            <person name="Han L."/>
            <person name="Yang L."/>
            <person name="Zeng H."/>
            <person name="Fan D."/>
            <person name="Zhu Y."/>
            <person name="Feng Y."/>
            <person name="Wang G."/>
            <person name="Peng C."/>
            <person name="Jiang X."/>
            <person name="Zhou D."/>
            <person name="Ni P."/>
            <person name="Liang C."/>
            <person name="Liu L."/>
            <person name="Wang J."/>
            <person name="Mao C."/>
            <person name="Fang X."/>
            <person name="Peng M."/>
            <person name="Huang J."/>
        </authorList>
    </citation>
    <scope>NUCLEOTIDE SEQUENCE [LARGE SCALE GENOMIC DNA]</scope>
    <source>
        <strain evidence="3">race 1</strain>
    </source>
</reference>
<dbReference type="EMBL" id="KB730493">
    <property type="protein sequence ID" value="ENH65378.1"/>
    <property type="molecule type" value="Genomic_DNA"/>
</dbReference>
<evidence type="ECO:0008006" key="4">
    <source>
        <dbReference type="Google" id="ProtNLM"/>
    </source>
</evidence>
<feature type="region of interest" description="Disordered" evidence="1">
    <location>
        <begin position="1"/>
        <end position="34"/>
    </location>
</feature>
<dbReference type="HOGENOM" id="CLU_787634_0_0_1"/>
<dbReference type="VEuPathDB" id="FungiDB:FOC1_g10000707"/>
<evidence type="ECO:0000313" key="2">
    <source>
        <dbReference type="EMBL" id="ENH65378.1"/>
    </source>
</evidence>
<proteinExistence type="predicted"/>
<evidence type="ECO:0000313" key="3">
    <source>
        <dbReference type="Proteomes" id="UP000016928"/>
    </source>
</evidence>
<dbReference type="STRING" id="1229664.N4TP81"/>
<protein>
    <recommendedName>
        <fullName evidence="4">Chromo shadow domain-containing protein</fullName>
    </recommendedName>
</protein>